<dbReference type="Gene3D" id="2.120.10.30">
    <property type="entry name" value="TolB, C-terminal domain"/>
    <property type="match status" value="1"/>
</dbReference>
<dbReference type="InterPro" id="IPR015943">
    <property type="entry name" value="WD40/YVTN_repeat-like_dom_sf"/>
</dbReference>
<dbReference type="RefSeq" id="WP_203381345.1">
    <property type="nucleotide sequence ID" value="NZ_JAENHP010000019.1"/>
</dbReference>
<comment type="caution">
    <text evidence="3">The sequence shown here is derived from an EMBL/GenBank/DDBJ whole genome shotgun (WGS) entry which is preliminary data.</text>
</comment>
<feature type="region of interest" description="Disordered" evidence="1">
    <location>
        <begin position="1054"/>
        <end position="1079"/>
    </location>
</feature>
<keyword evidence="4" id="KW-1185">Reference proteome</keyword>
<evidence type="ECO:0000313" key="3">
    <source>
        <dbReference type="EMBL" id="MBM2621372.1"/>
    </source>
</evidence>
<dbReference type="SUPFAM" id="SSF82171">
    <property type="entry name" value="DPP6 N-terminal domain-like"/>
    <property type="match status" value="2"/>
</dbReference>
<dbReference type="Proteomes" id="UP000632138">
    <property type="component" value="Unassembled WGS sequence"/>
</dbReference>
<dbReference type="InterPro" id="IPR011042">
    <property type="entry name" value="6-blade_b-propeller_TolB-like"/>
</dbReference>
<proteinExistence type="predicted"/>
<dbReference type="InterPro" id="IPR027417">
    <property type="entry name" value="P-loop_NTPase"/>
</dbReference>
<reference evidence="3 4" key="1">
    <citation type="submission" date="2021-01" db="EMBL/GenBank/DDBJ databases">
        <title>Actinoplanes sp. nov. LDG1-06 isolated from lichen.</title>
        <authorList>
            <person name="Saeng-In P."/>
            <person name="Phongsopitanun W."/>
            <person name="Kanchanasin P."/>
            <person name="Yuki M."/>
            <person name="Kudo T."/>
            <person name="Ohkuma M."/>
            <person name="Tanasupawat S."/>
        </authorList>
    </citation>
    <scope>NUCLEOTIDE SEQUENCE [LARGE SCALE GENOMIC DNA]</scope>
    <source>
        <strain evidence="3 4">LDG1-06</strain>
    </source>
</reference>
<protein>
    <recommendedName>
        <fullName evidence="2">Novel STAND NTPase 1 domain-containing protein</fullName>
    </recommendedName>
</protein>
<evidence type="ECO:0000259" key="2">
    <source>
        <dbReference type="Pfam" id="PF20703"/>
    </source>
</evidence>
<accession>A0ABS2AND2</accession>
<evidence type="ECO:0000256" key="1">
    <source>
        <dbReference type="SAM" id="MobiDB-lite"/>
    </source>
</evidence>
<gene>
    <name evidence="3" type="ORF">JIG36_38305</name>
</gene>
<dbReference type="Pfam" id="PF20703">
    <property type="entry name" value="nSTAND1"/>
    <property type="match status" value="1"/>
</dbReference>
<evidence type="ECO:0000313" key="4">
    <source>
        <dbReference type="Proteomes" id="UP000632138"/>
    </source>
</evidence>
<dbReference type="SUPFAM" id="SSF52540">
    <property type="entry name" value="P-loop containing nucleoside triphosphate hydrolases"/>
    <property type="match status" value="1"/>
</dbReference>
<dbReference type="PANTHER" id="PTHR19879">
    <property type="entry name" value="TRANSCRIPTION INITIATION FACTOR TFIID"/>
    <property type="match status" value="1"/>
</dbReference>
<name>A0ABS2AND2_9ACTN</name>
<dbReference type="InterPro" id="IPR049052">
    <property type="entry name" value="nSTAND1"/>
</dbReference>
<organism evidence="3 4">
    <name type="scientific">Paractinoplanes ovalisporus</name>
    <dbReference type="NCBI Taxonomy" id="2810368"/>
    <lineage>
        <taxon>Bacteria</taxon>
        <taxon>Bacillati</taxon>
        <taxon>Actinomycetota</taxon>
        <taxon>Actinomycetes</taxon>
        <taxon>Micromonosporales</taxon>
        <taxon>Micromonosporaceae</taxon>
        <taxon>Paractinoplanes</taxon>
    </lineage>
</organism>
<feature type="compositionally biased region" description="Low complexity" evidence="1">
    <location>
        <begin position="1058"/>
        <end position="1071"/>
    </location>
</feature>
<sequence length="1079" mass="116859">MAWFAWRWWRRRQSAITWTGDENPYPGLAAFDEDRVGVFFGRSQETWTVLRRLERSGIAPQQRFLALVGPSGSGKSSLLRAGVLPGLPRRWRVIGPMQPGPDVFDDLRAACGGAALRDHLSGASGRVVLVIDQLEDLFTQSRPADRGPFLDLLHETLRDRRELHVVVTMRPEFLAVAAGLRPGLFDQPIPVAVLDPRQMRDAIERPAAAAGVTFAPGLVDLMLAEATVGDALPLLGLLLQQLYQQRESGRISHARYDAAGRVGGAIAEHAGTVYQGLIVAYPRAVVDATLLSLVGIEGERRVRRTIVRASLDGEVAAIVTELRQARLLTDRDEGTAVVLAHDALFRQWQTLAELVEEHRQELAEVTLLERRATAWQKSGTTDDLLRGQALSRAETVIADVTATSALRDFLAAAGQLREYELGGRAAGIIERAQLRASRDSAVLEAAVATAMREITPTRAGELVVWSREARPTEHQIRTGHTTALSGVVWLTDGRVRTADHYGKICTWDGHGGLLDVARAGGRTGEICQLSPSGSYALRENAVWRVDDTAKLADLPGPPVGWIGDDRFVVATGGGGFAFFHMDDDMPRSIRRTVMPGIQIASWSPDGGLMAAVFDDQLEVHAAGSETGLFTRTRFQVSGVPEWSPDGLFIAAMRKQVDAMTCMIFDRDGVPRAEWPVATDAAMCWSRDGRALLATQEDPDARSVVVRSALGGDLHHLLRASAVPRAIYWSPDGRTLMTETANGVEAWTLPRDDPESTNKRVELMRTRALTSASLDDSGVVAALVGKGRPAVFSESEPPKLLSGQASGIRLSPRGDLVAVTEGARVRLWEVSTGNLHAQWEAPEAHGLAWSPDGRHVACELARPAGKSEAGQRVVSVFDASDGRLMWELPGFGLPDPGAWSSTGELLALSDSSGVALLDVTDGTARHRLTVPTACVALAWSAEGDRIALIADERIAVWRVGNAEPHLQRQLDSTLQAMTWSPDGDFVAAYGIGVTLFDTDYGGLVELPVQRRFLDCVWSDCLMAVTPDGTVYRWDVPPPGSTNWAGVGRVLTAEERRDFGLPPARGGAPASPADLRPDRGP</sequence>
<dbReference type="Gene3D" id="2.130.10.10">
    <property type="entry name" value="YVTN repeat-like/Quinoprotein amine dehydrogenase"/>
    <property type="match status" value="1"/>
</dbReference>
<dbReference type="PANTHER" id="PTHR19879:SF9">
    <property type="entry name" value="TRANSCRIPTION INITIATION FACTOR TFIID SUBUNIT 5"/>
    <property type="match status" value="1"/>
</dbReference>
<feature type="domain" description="Novel STAND NTPase 1" evidence="2">
    <location>
        <begin position="24"/>
        <end position="382"/>
    </location>
</feature>
<dbReference type="EMBL" id="JAENHP010000019">
    <property type="protein sequence ID" value="MBM2621372.1"/>
    <property type="molecule type" value="Genomic_DNA"/>
</dbReference>